<dbReference type="PROSITE" id="PS51892">
    <property type="entry name" value="SUBTILASE"/>
    <property type="match status" value="1"/>
</dbReference>
<accession>A0A4R1N0P5</accession>
<reference evidence="4 5" key="1">
    <citation type="submission" date="2019-03" db="EMBL/GenBank/DDBJ databases">
        <title>Genomic Encyclopedia of Type Strains, Phase IV (KMG-IV): sequencing the most valuable type-strain genomes for metagenomic binning, comparative biology and taxonomic classification.</title>
        <authorList>
            <person name="Goeker M."/>
        </authorList>
    </citation>
    <scope>NUCLEOTIDE SEQUENCE [LARGE SCALE GENOMIC DNA]</scope>
    <source>
        <strain evidence="4 5">DSM 24176</strain>
    </source>
</reference>
<name>A0A4R1N0P5_9FIRM</name>
<dbReference type="InterPro" id="IPR051048">
    <property type="entry name" value="Peptidase_S8/S53_subtilisin"/>
</dbReference>
<feature type="domain" description="Peptidase S8/S53" evidence="3">
    <location>
        <begin position="11"/>
        <end position="132"/>
    </location>
</feature>
<comment type="similarity">
    <text evidence="1 2">Belongs to the peptidase S8 family.</text>
</comment>
<dbReference type="PANTHER" id="PTHR43399:SF4">
    <property type="entry name" value="CELL WALL-ASSOCIATED PROTEASE"/>
    <property type="match status" value="1"/>
</dbReference>
<evidence type="ECO:0000313" key="5">
    <source>
        <dbReference type="Proteomes" id="UP000294545"/>
    </source>
</evidence>
<dbReference type="PANTHER" id="PTHR43399">
    <property type="entry name" value="SUBTILISIN-RELATED"/>
    <property type="match status" value="1"/>
</dbReference>
<evidence type="ECO:0000256" key="1">
    <source>
        <dbReference type="ARBA" id="ARBA00011073"/>
    </source>
</evidence>
<comment type="caution">
    <text evidence="2">Lacks conserved residue(s) required for the propagation of feature annotation.</text>
</comment>
<dbReference type="SUPFAM" id="SSF52743">
    <property type="entry name" value="Subtilisin-like"/>
    <property type="match status" value="1"/>
</dbReference>
<dbReference type="GO" id="GO:0006508">
    <property type="term" value="P:proteolysis"/>
    <property type="evidence" value="ECO:0007669"/>
    <property type="project" value="InterPro"/>
</dbReference>
<dbReference type="InterPro" id="IPR000209">
    <property type="entry name" value="Peptidase_S8/S53_dom"/>
</dbReference>
<evidence type="ECO:0000259" key="3">
    <source>
        <dbReference type="Pfam" id="PF00082"/>
    </source>
</evidence>
<comment type="caution">
    <text evidence="4">The sequence shown here is derived from an EMBL/GenBank/DDBJ whole genome shotgun (WGS) entry which is preliminary data.</text>
</comment>
<proteinExistence type="inferred from homology"/>
<dbReference type="AlphaFoldDB" id="A0A4R1N0P5"/>
<dbReference type="InterPro" id="IPR036852">
    <property type="entry name" value="Peptidase_S8/S53_dom_sf"/>
</dbReference>
<dbReference type="GO" id="GO:0004252">
    <property type="term" value="F:serine-type endopeptidase activity"/>
    <property type="evidence" value="ECO:0007669"/>
    <property type="project" value="InterPro"/>
</dbReference>
<dbReference type="EMBL" id="SMGQ01000011">
    <property type="protein sequence ID" value="TCK98462.1"/>
    <property type="molecule type" value="Genomic_DNA"/>
</dbReference>
<organism evidence="4 5">
    <name type="scientific">Natranaerovirga hydrolytica</name>
    <dbReference type="NCBI Taxonomy" id="680378"/>
    <lineage>
        <taxon>Bacteria</taxon>
        <taxon>Bacillati</taxon>
        <taxon>Bacillota</taxon>
        <taxon>Clostridia</taxon>
        <taxon>Lachnospirales</taxon>
        <taxon>Natranaerovirgaceae</taxon>
        <taxon>Natranaerovirga</taxon>
    </lineage>
</organism>
<evidence type="ECO:0000256" key="2">
    <source>
        <dbReference type="PROSITE-ProRule" id="PRU01240"/>
    </source>
</evidence>
<evidence type="ECO:0000313" key="4">
    <source>
        <dbReference type="EMBL" id="TCK98462.1"/>
    </source>
</evidence>
<sequence length="150" mass="16280">MATQFLSPSFNYTVTIPSTSITPITVGAYNHLDNSLYISSGRGPTRDGRIKPEMIAPGVNILGPIPNNQYTRRTGTSIAAAHLAGGTALILEWGIELGNDINMNTQTVKNVLIRGANRIATLDYPNNDWGFGTLNLINSFEILRGSEFEI</sequence>
<dbReference type="Proteomes" id="UP000294545">
    <property type="component" value="Unassembled WGS sequence"/>
</dbReference>
<protein>
    <submittedName>
        <fullName evidence="4">Subtilase family protein</fullName>
    </submittedName>
</protein>
<dbReference type="Gene3D" id="3.40.50.200">
    <property type="entry name" value="Peptidase S8/S53 domain"/>
    <property type="match status" value="1"/>
</dbReference>
<dbReference type="Pfam" id="PF00082">
    <property type="entry name" value="Peptidase_S8"/>
    <property type="match status" value="1"/>
</dbReference>
<gene>
    <name evidence="4" type="ORF">EDC19_0884</name>
</gene>
<keyword evidence="5" id="KW-1185">Reference proteome</keyword>